<dbReference type="AlphaFoldDB" id="F8PLH2"/>
<accession>F8PLH2</accession>
<protein>
    <submittedName>
        <fullName evidence="1">Uncharacterized protein</fullName>
    </submittedName>
</protein>
<evidence type="ECO:0000313" key="2">
    <source>
        <dbReference type="Proteomes" id="UP000008063"/>
    </source>
</evidence>
<sequence length="147" mass="16737">MQKYQRALDHLEGLVLPHMFELKKMNWSQTGYTLCKHIGKALQAQLATIQTALDHYNPSAMLWATPAGHLVMDKHFKICHAHEEIRCLNFEIRQFVMCLRGVGCSVDGEMAQAADTQEHLKDKEQDEEDNIKISATFECIVHISGNT</sequence>
<dbReference type="STRING" id="936435.F8PLH2"/>
<gene>
    <name evidence="1" type="ORF">SERLA73DRAFT_150202</name>
</gene>
<evidence type="ECO:0000313" key="1">
    <source>
        <dbReference type="EMBL" id="EGO02454.1"/>
    </source>
</evidence>
<dbReference type="Proteomes" id="UP000008063">
    <property type="component" value="Unassembled WGS sequence"/>
</dbReference>
<keyword evidence="2" id="KW-1185">Reference proteome</keyword>
<organism evidence="2">
    <name type="scientific">Serpula lacrymans var. lacrymans (strain S7.3)</name>
    <name type="common">Dry rot fungus</name>
    <dbReference type="NCBI Taxonomy" id="936435"/>
    <lineage>
        <taxon>Eukaryota</taxon>
        <taxon>Fungi</taxon>
        <taxon>Dikarya</taxon>
        <taxon>Basidiomycota</taxon>
        <taxon>Agaricomycotina</taxon>
        <taxon>Agaricomycetes</taxon>
        <taxon>Agaricomycetidae</taxon>
        <taxon>Boletales</taxon>
        <taxon>Coniophorineae</taxon>
        <taxon>Serpulaceae</taxon>
        <taxon>Serpula</taxon>
    </lineage>
</organism>
<name>F8PLH2_SERL3</name>
<proteinExistence type="predicted"/>
<dbReference type="HOGENOM" id="CLU_1769230_0_0_1"/>
<dbReference type="InParanoid" id="F8PLH2"/>
<dbReference type="EMBL" id="GL945476">
    <property type="protein sequence ID" value="EGO02454.1"/>
    <property type="molecule type" value="Genomic_DNA"/>
</dbReference>
<reference evidence="2" key="1">
    <citation type="journal article" date="2011" name="Science">
        <title>The plant cell wall-decomposing machinery underlies the functional diversity of forest fungi.</title>
        <authorList>
            <person name="Eastwood D.C."/>
            <person name="Floudas D."/>
            <person name="Binder M."/>
            <person name="Majcherczyk A."/>
            <person name="Schneider P."/>
            <person name="Aerts A."/>
            <person name="Asiegbu F.O."/>
            <person name="Baker S.E."/>
            <person name="Barry K."/>
            <person name="Bendiksby M."/>
            <person name="Blumentritt M."/>
            <person name="Coutinho P.M."/>
            <person name="Cullen D."/>
            <person name="de Vries R.P."/>
            <person name="Gathman A."/>
            <person name="Goodell B."/>
            <person name="Henrissat B."/>
            <person name="Ihrmark K."/>
            <person name="Kauserud H."/>
            <person name="Kohler A."/>
            <person name="LaButti K."/>
            <person name="Lapidus A."/>
            <person name="Lavin J.L."/>
            <person name="Lee Y.-H."/>
            <person name="Lindquist E."/>
            <person name="Lilly W."/>
            <person name="Lucas S."/>
            <person name="Morin E."/>
            <person name="Murat C."/>
            <person name="Oguiza J.A."/>
            <person name="Park J."/>
            <person name="Pisabarro A.G."/>
            <person name="Riley R."/>
            <person name="Rosling A."/>
            <person name="Salamov A."/>
            <person name="Schmidt O."/>
            <person name="Schmutz J."/>
            <person name="Skrede I."/>
            <person name="Stenlid J."/>
            <person name="Wiebenga A."/>
            <person name="Xie X."/>
            <person name="Kuees U."/>
            <person name="Hibbett D.S."/>
            <person name="Hoffmeister D."/>
            <person name="Hoegberg N."/>
            <person name="Martin F."/>
            <person name="Grigoriev I.V."/>
            <person name="Watkinson S.C."/>
        </authorList>
    </citation>
    <scope>NUCLEOTIDE SEQUENCE [LARGE SCALE GENOMIC DNA]</scope>
    <source>
        <strain evidence="2">strain S7.3</strain>
    </source>
</reference>